<dbReference type="EMBL" id="CVRI01000003">
    <property type="protein sequence ID" value="CRK87097.1"/>
    <property type="molecule type" value="Genomic_DNA"/>
</dbReference>
<reference evidence="1 2" key="1">
    <citation type="submission" date="2015-04" db="EMBL/GenBank/DDBJ databases">
        <authorList>
            <person name="Syromyatnikov M.Y."/>
            <person name="Popov V.N."/>
        </authorList>
    </citation>
    <scope>NUCLEOTIDE SEQUENCE [LARGE SCALE GENOMIC DNA]</scope>
</reference>
<evidence type="ECO:0000313" key="1">
    <source>
        <dbReference type="EMBL" id="CRK87097.1"/>
    </source>
</evidence>
<keyword evidence="2" id="KW-1185">Reference proteome</keyword>
<name>A0A1J1HLI6_9DIPT</name>
<dbReference type="Proteomes" id="UP000183832">
    <property type="component" value="Unassembled WGS sequence"/>
</dbReference>
<dbReference type="AlphaFoldDB" id="A0A1J1HLI6"/>
<gene>
    <name evidence="1" type="ORF">CLUMA_CG000910</name>
</gene>
<protein>
    <submittedName>
        <fullName evidence="1">CLUMA_CG000910, isoform A</fullName>
    </submittedName>
</protein>
<accession>A0A1J1HLI6</accession>
<proteinExistence type="predicted"/>
<sequence>MMLNLFHVTVVCTPKFFFQFTMKTEMESSPFLTIAVDDSFICTIYLIERITNGAHKVGNNSSLFY</sequence>
<organism evidence="1 2">
    <name type="scientific">Clunio marinus</name>
    <dbReference type="NCBI Taxonomy" id="568069"/>
    <lineage>
        <taxon>Eukaryota</taxon>
        <taxon>Metazoa</taxon>
        <taxon>Ecdysozoa</taxon>
        <taxon>Arthropoda</taxon>
        <taxon>Hexapoda</taxon>
        <taxon>Insecta</taxon>
        <taxon>Pterygota</taxon>
        <taxon>Neoptera</taxon>
        <taxon>Endopterygota</taxon>
        <taxon>Diptera</taxon>
        <taxon>Nematocera</taxon>
        <taxon>Chironomoidea</taxon>
        <taxon>Chironomidae</taxon>
        <taxon>Clunio</taxon>
    </lineage>
</organism>
<evidence type="ECO:0000313" key="2">
    <source>
        <dbReference type="Proteomes" id="UP000183832"/>
    </source>
</evidence>